<keyword evidence="4" id="KW-0804">Transcription</keyword>
<evidence type="ECO:0000256" key="6">
    <source>
        <dbReference type="ARBA" id="ARBA00023242"/>
    </source>
</evidence>
<evidence type="ECO:0000256" key="2">
    <source>
        <dbReference type="ARBA" id="ARBA00006051"/>
    </source>
</evidence>
<dbReference type="KEGG" id="dpx:DAPPUDRAFT_65712"/>
<dbReference type="EMBL" id="GL732764">
    <property type="protein sequence ID" value="EFX65078.1"/>
    <property type="molecule type" value="Genomic_DNA"/>
</dbReference>
<dbReference type="SUPFAM" id="SSF101546">
    <property type="entry name" value="ASF1-like"/>
    <property type="match status" value="1"/>
</dbReference>
<organism evidence="8 9">
    <name type="scientific">Daphnia pulex</name>
    <name type="common">Water flea</name>
    <dbReference type="NCBI Taxonomy" id="6669"/>
    <lineage>
        <taxon>Eukaryota</taxon>
        <taxon>Metazoa</taxon>
        <taxon>Ecdysozoa</taxon>
        <taxon>Arthropoda</taxon>
        <taxon>Crustacea</taxon>
        <taxon>Branchiopoda</taxon>
        <taxon>Diplostraca</taxon>
        <taxon>Cladocera</taxon>
        <taxon>Anomopoda</taxon>
        <taxon>Daphniidae</taxon>
        <taxon>Daphnia</taxon>
    </lineage>
</organism>
<evidence type="ECO:0000313" key="9">
    <source>
        <dbReference type="Proteomes" id="UP000000305"/>
    </source>
</evidence>
<dbReference type="KEGG" id="dpx:DAPPUDRAFT_65709"/>
<protein>
    <submittedName>
        <fullName evidence="8">Uncharacterized protein</fullName>
    </submittedName>
</protein>
<dbReference type="Proteomes" id="UP000000305">
    <property type="component" value="Unassembled WGS sequence"/>
</dbReference>
<dbReference type="AlphaFoldDB" id="E9HT42"/>
<dbReference type="eggNOG" id="KOG3265">
    <property type="taxonomic scope" value="Eukaryota"/>
</dbReference>
<evidence type="ECO:0000313" key="7">
    <source>
        <dbReference type="EMBL" id="EFX65078.1"/>
    </source>
</evidence>
<dbReference type="InterPro" id="IPR036747">
    <property type="entry name" value="ASF1-like_sf"/>
</dbReference>
<keyword evidence="9" id="KW-1185">Reference proteome</keyword>
<evidence type="ECO:0000256" key="3">
    <source>
        <dbReference type="ARBA" id="ARBA00023015"/>
    </source>
</evidence>
<name>E9HT42_DAPPU</name>
<reference evidence="8 9" key="1">
    <citation type="journal article" date="2011" name="Science">
        <title>The ecoresponsive genome of Daphnia pulex.</title>
        <authorList>
            <person name="Colbourne J.K."/>
            <person name="Pfrender M.E."/>
            <person name="Gilbert D."/>
            <person name="Thomas W.K."/>
            <person name="Tucker A."/>
            <person name="Oakley T.H."/>
            <person name="Tokishita S."/>
            <person name="Aerts A."/>
            <person name="Arnold G.J."/>
            <person name="Basu M.K."/>
            <person name="Bauer D.J."/>
            <person name="Caceres C.E."/>
            <person name="Carmel L."/>
            <person name="Casola C."/>
            <person name="Choi J.H."/>
            <person name="Detter J.C."/>
            <person name="Dong Q."/>
            <person name="Dusheyko S."/>
            <person name="Eads B.D."/>
            <person name="Frohlich T."/>
            <person name="Geiler-Samerotte K.A."/>
            <person name="Gerlach D."/>
            <person name="Hatcher P."/>
            <person name="Jogdeo S."/>
            <person name="Krijgsveld J."/>
            <person name="Kriventseva E.V."/>
            <person name="Kultz D."/>
            <person name="Laforsch C."/>
            <person name="Lindquist E."/>
            <person name="Lopez J."/>
            <person name="Manak J.R."/>
            <person name="Muller J."/>
            <person name="Pangilinan J."/>
            <person name="Patwardhan R.P."/>
            <person name="Pitluck S."/>
            <person name="Pritham E.J."/>
            <person name="Rechtsteiner A."/>
            <person name="Rho M."/>
            <person name="Rogozin I.B."/>
            <person name="Sakarya O."/>
            <person name="Salamov A."/>
            <person name="Schaack S."/>
            <person name="Shapiro H."/>
            <person name="Shiga Y."/>
            <person name="Skalitzky C."/>
            <person name="Smith Z."/>
            <person name="Souvorov A."/>
            <person name="Sung W."/>
            <person name="Tang Z."/>
            <person name="Tsuchiya D."/>
            <person name="Tu H."/>
            <person name="Vos H."/>
            <person name="Wang M."/>
            <person name="Wolf Y.I."/>
            <person name="Yamagata H."/>
            <person name="Yamada T."/>
            <person name="Ye Y."/>
            <person name="Shaw J.R."/>
            <person name="Andrews J."/>
            <person name="Crease T.J."/>
            <person name="Tang H."/>
            <person name="Lucas S.M."/>
            <person name="Robertson H.M."/>
            <person name="Bork P."/>
            <person name="Koonin E.V."/>
            <person name="Zdobnov E.M."/>
            <person name="Grigoriev I.V."/>
            <person name="Lynch M."/>
            <person name="Boore J.L."/>
        </authorList>
    </citation>
    <scope>NUCLEOTIDE SEQUENCE [LARGE SCALE GENOMIC DNA]</scope>
</reference>
<evidence type="ECO:0000256" key="4">
    <source>
        <dbReference type="ARBA" id="ARBA00023163"/>
    </source>
</evidence>
<dbReference type="EMBL" id="GL732764">
    <property type="protein sequence ID" value="EFX65089.1"/>
    <property type="molecule type" value="Genomic_DNA"/>
</dbReference>
<evidence type="ECO:0000313" key="8">
    <source>
        <dbReference type="EMBL" id="EFX65089.1"/>
    </source>
</evidence>
<keyword evidence="5" id="KW-0143">Chaperone</keyword>
<dbReference type="GO" id="GO:0005634">
    <property type="term" value="C:nucleus"/>
    <property type="evidence" value="ECO:0007669"/>
    <property type="project" value="UniProtKB-SubCell"/>
</dbReference>
<evidence type="ECO:0000256" key="5">
    <source>
        <dbReference type="ARBA" id="ARBA00023186"/>
    </source>
</evidence>
<proteinExistence type="inferred from homology"/>
<dbReference type="PANTHER" id="PTHR12040:SF0">
    <property type="entry name" value="HISTONE CHAPERONE ASF1"/>
    <property type="match status" value="1"/>
</dbReference>
<dbReference type="Pfam" id="PF04729">
    <property type="entry name" value="ASF1_hist_chap"/>
    <property type="match status" value="1"/>
</dbReference>
<comment type="similarity">
    <text evidence="2">Belongs to the ASF1 family.</text>
</comment>
<keyword evidence="6" id="KW-0539">Nucleus</keyword>
<accession>E9HT42</accession>
<dbReference type="InterPro" id="IPR006818">
    <property type="entry name" value="ASF1-like"/>
</dbReference>
<dbReference type="HOGENOM" id="CLU_208187_0_0_1"/>
<dbReference type="STRING" id="6669.E9HT42"/>
<evidence type="ECO:0000256" key="1">
    <source>
        <dbReference type="ARBA" id="ARBA00004123"/>
    </source>
</evidence>
<dbReference type="OrthoDB" id="29755at2759"/>
<dbReference type="PANTHER" id="PTHR12040">
    <property type="entry name" value="ANTI-SILENCING PROTEIN 1"/>
    <property type="match status" value="1"/>
</dbReference>
<dbReference type="GO" id="GO:0006325">
    <property type="term" value="P:chromatin organization"/>
    <property type="evidence" value="ECO:0007669"/>
    <property type="project" value="InterPro"/>
</dbReference>
<dbReference type="Gene3D" id="2.60.40.1490">
    <property type="entry name" value="Histone chaperone ASF1-like"/>
    <property type="match status" value="1"/>
</dbReference>
<keyword evidence="3" id="KW-0805">Transcription regulation</keyword>
<sequence length="63" mass="7168">LMLQAEPPDPEKIPKGDVIGATAVFLSCFYKEHQFFRVGNFVNNEYIDPELKIIHPCCLNFIG</sequence>
<gene>
    <name evidence="7" type="ORF">DAPPUDRAFT_65709</name>
    <name evidence="8" type="ORF">DAPPUDRAFT_65712</name>
</gene>
<comment type="subcellular location">
    <subcellularLocation>
        <location evidence="1">Nucleus</location>
    </subcellularLocation>
</comment>
<feature type="non-terminal residue" evidence="8">
    <location>
        <position position="1"/>
    </location>
</feature>